<evidence type="ECO:0000313" key="1">
    <source>
        <dbReference type="EMBL" id="DAD38532.1"/>
    </source>
</evidence>
<proteinExistence type="predicted"/>
<keyword evidence="2" id="KW-1185">Reference proteome</keyword>
<gene>
    <name evidence="1" type="ORF">HUJ06_012854</name>
</gene>
<protein>
    <submittedName>
        <fullName evidence="1">Uncharacterized protein</fullName>
    </submittedName>
</protein>
<sequence>MHSSCGYDPCVQENDRGYGHYHLINLYTRAIGREVQLLGPSSPFLHDLFTSKNIRSLMPSGQQCLY</sequence>
<dbReference type="AlphaFoldDB" id="A0A822Z0M9"/>
<evidence type="ECO:0000313" key="2">
    <source>
        <dbReference type="Proteomes" id="UP000607653"/>
    </source>
</evidence>
<name>A0A822Z0M9_NELNU</name>
<reference evidence="1 2" key="1">
    <citation type="journal article" date="2020" name="Mol. Biol. Evol.">
        <title>Distinct Expression and Methylation Patterns for Genes with Different Fates following a Single Whole-Genome Duplication in Flowering Plants.</title>
        <authorList>
            <person name="Shi T."/>
            <person name="Rahmani R.S."/>
            <person name="Gugger P.F."/>
            <person name="Wang M."/>
            <person name="Li H."/>
            <person name="Zhang Y."/>
            <person name="Li Z."/>
            <person name="Wang Q."/>
            <person name="Van de Peer Y."/>
            <person name="Marchal K."/>
            <person name="Chen J."/>
        </authorList>
    </citation>
    <scope>NUCLEOTIDE SEQUENCE [LARGE SCALE GENOMIC DNA]</scope>
    <source>
        <tissue evidence="1">Leaf</tissue>
    </source>
</reference>
<dbReference type="EMBL" id="DUZY01000005">
    <property type="protein sequence ID" value="DAD38532.1"/>
    <property type="molecule type" value="Genomic_DNA"/>
</dbReference>
<organism evidence="1 2">
    <name type="scientific">Nelumbo nucifera</name>
    <name type="common">Sacred lotus</name>
    <dbReference type="NCBI Taxonomy" id="4432"/>
    <lineage>
        <taxon>Eukaryota</taxon>
        <taxon>Viridiplantae</taxon>
        <taxon>Streptophyta</taxon>
        <taxon>Embryophyta</taxon>
        <taxon>Tracheophyta</taxon>
        <taxon>Spermatophyta</taxon>
        <taxon>Magnoliopsida</taxon>
        <taxon>Proteales</taxon>
        <taxon>Nelumbonaceae</taxon>
        <taxon>Nelumbo</taxon>
    </lineage>
</organism>
<accession>A0A822Z0M9</accession>
<comment type="caution">
    <text evidence="1">The sequence shown here is derived from an EMBL/GenBank/DDBJ whole genome shotgun (WGS) entry which is preliminary data.</text>
</comment>
<dbReference type="Proteomes" id="UP000607653">
    <property type="component" value="Unassembled WGS sequence"/>
</dbReference>